<protein>
    <submittedName>
        <fullName evidence="1">Protein argonaute-3-like protein</fullName>
    </submittedName>
</protein>
<accession>A0A443RST1</accession>
<dbReference type="SUPFAM" id="SSF53098">
    <property type="entry name" value="Ribonuclease H-like"/>
    <property type="match status" value="1"/>
</dbReference>
<dbReference type="Proteomes" id="UP000288716">
    <property type="component" value="Unassembled WGS sequence"/>
</dbReference>
<dbReference type="InterPro" id="IPR012337">
    <property type="entry name" value="RNaseH-like_sf"/>
</dbReference>
<dbReference type="EMBL" id="NCKV01040783">
    <property type="protein sequence ID" value="RWS18366.1"/>
    <property type="molecule type" value="Genomic_DNA"/>
</dbReference>
<keyword evidence="2" id="KW-1185">Reference proteome</keyword>
<dbReference type="PANTHER" id="PTHR22891">
    <property type="entry name" value="EUKARYOTIC TRANSLATION INITIATION FACTOR 2C"/>
    <property type="match status" value="1"/>
</dbReference>
<name>A0A443RST1_9ACAR</name>
<reference evidence="1 2" key="1">
    <citation type="journal article" date="2018" name="Gigascience">
        <title>Genomes of trombidid mites reveal novel predicted allergens and laterally-transferred genes associated with secondary metabolism.</title>
        <authorList>
            <person name="Dong X."/>
            <person name="Chaisiri K."/>
            <person name="Xia D."/>
            <person name="Armstrong S.D."/>
            <person name="Fang Y."/>
            <person name="Donnelly M.J."/>
            <person name="Kadowaki T."/>
            <person name="McGarry J.W."/>
            <person name="Darby A.C."/>
            <person name="Makepeace B.L."/>
        </authorList>
    </citation>
    <scope>NUCLEOTIDE SEQUENCE [LARGE SCALE GENOMIC DNA]</scope>
    <source>
        <strain evidence="1">UoL-UT</strain>
    </source>
</reference>
<dbReference type="VEuPathDB" id="VectorBase:LDEU013673"/>
<proteinExistence type="predicted"/>
<gene>
    <name evidence="1" type="ORF">B4U80_00302</name>
</gene>
<evidence type="ECO:0000313" key="1">
    <source>
        <dbReference type="EMBL" id="RWS18366.1"/>
    </source>
</evidence>
<feature type="non-terminal residue" evidence="1">
    <location>
        <position position="1"/>
    </location>
</feature>
<dbReference type="STRING" id="299467.A0A443RST1"/>
<evidence type="ECO:0000313" key="2">
    <source>
        <dbReference type="Proteomes" id="UP000288716"/>
    </source>
</evidence>
<dbReference type="AlphaFoldDB" id="A0A443RST1"/>
<comment type="caution">
    <text evidence="1">The sequence shown here is derived from an EMBL/GenBank/DDBJ whole genome shotgun (WGS) entry which is preliminary data.</text>
</comment>
<sequence>ANLGVTMSNAYPIKHRFQSTEILKENVFKRIMDNPKRRDVQLIVFIFPSGQEADGAVKYLGDTIFGVPTQCLSIEKYNSLLSPSYLGNVMLKINAKLNGIKLHS</sequence>
<dbReference type="Gene3D" id="3.40.50.2300">
    <property type="match status" value="1"/>
</dbReference>
<organism evidence="1 2">
    <name type="scientific">Leptotrombidium deliense</name>
    <dbReference type="NCBI Taxonomy" id="299467"/>
    <lineage>
        <taxon>Eukaryota</taxon>
        <taxon>Metazoa</taxon>
        <taxon>Ecdysozoa</taxon>
        <taxon>Arthropoda</taxon>
        <taxon>Chelicerata</taxon>
        <taxon>Arachnida</taxon>
        <taxon>Acari</taxon>
        <taxon>Acariformes</taxon>
        <taxon>Trombidiformes</taxon>
        <taxon>Prostigmata</taxon>
        <taxon>Anystina</taxon>
        <taxon>Parasitengona</taxon>
        <taxon>Trombiculoidea</taxon>
        <taxon>Trombiculidae</taxon>
        <taxon>Leptotrombidium</taxon>
    </lineage>
</organism>